<dbReference type="GO" id="GO:0000175">
    <property type="term" value="F:3'-5'-RNA exonuclease activity"/>
    <property type="evidence" value="ECO:0007669"/>
    <property type="project" value="InterPro"/>
</dbReference>
<evidence type="ECO:0000259" key="5">
    <source>
        <dbReference type="SMART" id="SM00474"/>
    </source>
</evidence>
<dbReference type="SUPFAM" id="SSF53098">
    <property type="entry name" value="Ribonuclease H-like"/>
    <property type="match status" value="1"/>
</dbReference>
<dbReference type="InterPro" id="IPR045092">
    <property type="entry name" value="Rrp6-like"/>
</dbReference>
<dbReference type="GO" id="GO:0071044">
    <property type="term" value="P:histone mRNA catabolic process"/>
    <property type="evidence" value="ECO:0007669"/>
    <property type="project" value="TreeGrafter"/>
</dbReference>
<dbReference type="GO" id="GO:0003727">
    <property type="term" value="F:single-stranded RNA binding"/>
    <property type="evidence" value="ECO:0007669"/>
    <property type="project" value="TreeGrafter"/>
</dbReference>
<sequence length="272" mass="31119">MANFEPDIPAVFEDSGDEGSFEGFEGIDRDGYNSDVDFVGLEDDGGGPAPGGTTDDEEEEARWTDHLSDFQVPAFQAPTGLNFNLPDNPSPLDYFHHSYRSFQGFCCLMQISTRQKDYLIDTLELRNELQILNDSFTNPKILKVFHGADMDIGWLQRDFGIYVVNMFDTGQAARVLNYGKYSLAFLLKKFCDVTANKQYQLADWRIRPLPSEMVRYAREDTHYLLYICDRLHNELIKSGNANSNLIQSVYSRSKDICLKRWSQVDIIQSFLP</sequence>
<dbReference type="GO" id="GO:0071035">
    <property type="term" value="P:nuclear polyadenylation-dependent rRNA catabolic process"/>
    <property type="evidence" value="ECO:0007669"/>
    <property type="project" value="TreeGrafter"/>
</dbReference>
<evidence type="ECO:0000256" key="3">
    <source>
        <dbReference type="ARBA" id="ARBA00022839"/>
    </source>
</evidence>
<dbReference type="Pfam" id="PF01612">
    <property type="entry name" value="DNA_pol_A_exo1"/>
    <property type="match status" value="1"/>
</dbReference>
<dbReference type="GO" id="GO:0071036">
    <property type="term" value="P:nuclear polyadenylation-dependent snoRNA catabolic process"/>
    <property type="evidence" value="ECO:0007669"/>
    <property type="project" value="TreeGrafter"/>
</dbReference>
<protein>
    <submittedName>
        <fullName evidence="6">Exosome component 10</fullName>
    </submittedName>
</protein>
<dbReference type="GO" id="GO:0071039">
    <property type="term" value="P:nuclear polyadenylation-dependent CUT catabolic process"/>
    <property type="evidence" value="ECO:0007669"/>
    <property type="project" value="TreeGrafter"/>
</dbReference>
<dbReference type="AlphaFoldDB" id="A0A9W9YI06"/>
<name>A0A9W9YI06_9CNID</name>
<accession>A0A9W9YI06</accession>
<dbReference type="GO" id="GO:0071051">
    <property type="term" value="P:poly(A)-dependent snoRNA 3'-end processing"/>
    <property type="evidence" value="ECO:0007669"/>
    <property type="project" value="TreeGrafter"/>
</dbReference>
<reference evidence="6" key="1">
    <citation type="submission" date="2023-01" db="EMBL/GenBank/DDBJ databases">
        <title>Genome assembly of the deep-sea coral Lophelia pertusa.</title>
        <authorList>
            <person name="Herrera S."/>
            <person name="Cordes E."/>
        </authorList>
    </citation>
    <scope>NUCLEOTIDE SEQUENCE</scope>
    <source>
        <strain evidence="6">USNM1676648</strain>
        <tissue evidence="6">Polyp</tissue>
    </source>
</reference>
<dbReference type="GO" id="GO:0071040">
    <property type="term" value="P:nuclear polyadenylation-dependent antisense transcript catabolic process"/>
    <property type="evidence" value="ECO:0007669"/>
    <property type="project" value="TreeGrafter"/>
</dbReference>
<dbReference type="GO" id="GO:0071037">
    <property type="term" value="P:nuclear polyadenylation-dependent snRNA catabolic process"/>
    <property type="evidence" value="ECO:0007669"/>
    <property type="project" value="TreeGrafter"/>
</dbReference>
<keyword evidence="3" id="KW-0269">Exonuclease</keyword>
<dbReference type="SMART" id="SM00474">
    <property type="entry name" value="35EXOc"/>
    <property type="match status" value="1"/>
</dbReference>
<evidence type="ECO:0000313" key="6">
    <source>
        <dbReference type="EMBL" id="KAJ7350170.1"/>
    </source>
</evidence>
<evidence type="ECO:0000313" key="7">
    <source>
        <dbReference type="Proteomes" id="UP001163046"/>
    </source>
</evidence>
<dbReference type="GO" id="GO:0005730">
    <property type="term" value="C:nucleolus"/>
    <property type="evidence" value="ECO:0007669"/>
    <property type="project" value="TreeGrafter"/>
</dbReference>
<dbReference type="OrthoDB" id="5986520at2759"/>
<evidence type="ECO:0000256" key="1">
    <source>
        <dbReference type="ARBA" id="ARBA00022722"/>
    </source>
</evidence>
<gene>
    <name evidence="6" type="primary">EXOSC10_2</name>
    <name evidence="6" type="ORF">OS493_038042</name>
</gene>
<dbReference type="Gene3D" id="3.30.420.10">
    <property type="entry name" value="Ribonuclease H-like superfamily/Ribonuclease H"/>
    <property type="match status" value="1"/>
</dbReference>
<dbReference type="Proteomes" id="UP001163046">
    <property type="component" value="Unassembled WGS sequence"/>
</dbReference>
<evidence type="ECO:0000256" key="4">
    <source>
        <dbReference type="SAM" id="MobiDB-lite"/>
    </source>
</evidence>
<dbReference type="GO" id="GO:0071038">
    <property type="term" value="P:TRAMP-dependent tRNA surveillance pathway"/>
    <property type="evidence" value="ECO:0007669"/>
    <property type="project" value="TreeGrafter"/>
</dbReference>
<dbReference type="PANTHER" id="PTHR12124">
    <property type="entry name" value="POLYMYOSITIS/SCLERODERMA AUTOANTIGEN-RELATED"/>
    <property type="match status" value="1"/>
</dbReference>
<dbReference type="InterPro" id="IPR002562">
    <property type="entry name" value="3'-5'_exonuclease_dom"/>
</dbReference>
<keyword evidence="1" id="KW-0540">Nuclease</keyword>
<dbReference type="GO" id="GO:0000467">
    <property type="term" value="P:exonucleolytic trimming to generate mature 3'-end of 5.8S rRNA from tricistronic rRNA transcript (SSU-rRNA, 5.8S rRNA, LSU-rRNA)"/>
    <property type="evidence" value="ECO:0007669"/>
    <property type="project" value="InterPro"/>
</dbReference>
<dbReference type="PANTHER" id="PTHR12124:SF47">
    <property type="entry name" value="EXOSOME COMPONENT 10"/>
    <property type="match status" value="1"/>
</dbReference>
<feature type="region of interest" description="Disordered" evidence="4">
    <location>
        <begin position="1"/>
        <end position="58"/>
    </location>
</feature>
<dbReference type="InterPro" id="IPR036397">
    <property type="entry name" value="RNaseH_sf"/>
</dbReference>
<keyword evidence="2" id="KW-0378">Hydrolase</keyword>
<feature type="domain" description="3'-5' exonuclease" evidence="5">
    <location>
        <begin position="72"/>
        <end position="236"/>
    </location>
</feature>
<comment type="caution">
    <text evidence="6">The sequence shown here is derived from an EMBL/GenBank/DDBJ whole genome shotgun (WGS) entry which is preliminary data.</text>
</comment>
<keyword evidence="7" id="KW-1185">Reference proteome</keyword>
<dbReference type="CDD" id="cd06147">
    <property type="entry name" value="Rrp6p_like_exo"/>
    <property type="match status" value="1"/>
</dbReference>
<dbReference type="GO" id="GO:0000176">
    <property type="term" value="C:nuclear exosome (RNase complex)"/>
    <property type="evidence" value="ECO:0007669"/>
    <property type="project" value="TreeGrafter"/>
</dbReference>
<dbReference type="InterPro" id="IPR012337">
    <property type="entry name" value="RNaseH-like_sf"/>
</dbReference>
<organism evidence="6 7">
    <name type="scientific">Desmophyllum pertusum</name>
    <dbReference type="NCBI Taxonomy" id="174260"/>
    <lineage>
        <taxon>Eukaryota</taxon>
        <taxon>Metazoa</taxon>
        <taxon>Cnidaria</taxon>
        <taxon>Anthozoa</taxon>
        <taxon>Hexacorallia</taxon>
        <taxon>Scleractinia</taxon>
        <taxon>Caryophylliina</taxon>
        <taxon>Caryophylliidae</taxon>
        <taxon>Desmophyllum</taxon>
    </lineage>
</organism>
<evidence type="ECO:0000256" key="2">
    <source>
        <dbReference type="ARBA" id="ARBA00022801"/>
    </source>
</evidence>
<proteinExistence type="predicted"/>
<dbReference type="InterPro" id="IPR049559">
    <property type="entry name" value="Rrp6p-like_exo"/>
</dbReference>
<dbReference type="EMBL" id="MU827384">
    <property type="protein sequence ID" value="KAJ7350170.1"/>
    <property type="molecule type" value="Genomic_DNA"/>
</dbReference>